<keyword evidence="3" id="KW-0441">Lipid A biosynthesis</keyword>
<keyword evidence="6" id="KW-0443">Lipid metabolism</keyword>
<dbReference type="Gene3D" id="2.160.10.10">
    <property type="entry name" value="Hexapeptide repeat proteins"/>
    <property type="match status" value="1"/>
</dbReference>
<dbReference type="AlphaFoldDB" id="A0A523RV25"/>
<name>A0A523RV25_UNCAE</name>
<evidence type="ECO:0000259" key="8">
    <source>
        <dbReference type="Pfam" id="PF13720"/>
    </source>
</evidence>
<dbReference type="Pfam" id="PF13720">
    <property type="entry name" value="Acetyltransf_11"/>
    <property type="match status" value="1"/>
</dbReference>
<evidence type="ECO:0000256" key="3">
    <source>
        <dbReference type="ARBA" id="ARBA00022556"/>
    </source>
</evidence>
<dbReference type="Pfam" id="PF00132">
    <property type="entry name" value="Hexapep"/>
    <property type="match status" value="2"/>
</dbReference>
<dbReference type="EMBL" id="SOKJ01000277">
    <property type="protein sequence ID" value="TET09627.1"/>
    <property type="molecule type" value="Genomic_DNA"/>
</dbReference>
<gene>
    <name evidence="9" type="primary">lpxA</name>
    <name evidence="9" type="ORF">E3J84_04900</name>
</gene>
<accession>A0A523RV25</accession>
<dbReference type="CDD" id="cd03351">
    <property type="entry name" value="LbH_UDP-GlcNAc_AT"/>
    <property type="match status" value="1"/>
</dbReference>
<dbReference type="PANTHER" id="PTHR43480:SF1">
    <property type="entry name" value="ACYL-[ACYL-CARRIER-PROTEIN]--UDP-N-ACETYLGLUCOSAMINE O-ACYLTRANSFERASE, MITOCHONDRIAL-RELATED"/>
    <property type="match status" value="1"/>
</dbReference>
<protein>
    <submittedName>
        <fullName evidence="9">Acyl-ACP--UDP-N-acetylglucosamine O-acyltransferase</fullName>
        <ecNumber evidence="9">2.3.1.129</ecNumber>
    </submittedName>
</protein>
<reference evidence="9 10" key="1">
    <citation type="submission" date="2019-03" db="EMBL/GenBank/DDBJ databases">
        <title>Metabolic potential of uncultured bacteria and archaea associated with petroleum seepage in deep-sea sediments.</title>
        <authorList>
            <person name="Dong X."/>
            <person name="Hubert C."/>
        </authorList>
    </citation>
    <scope>NUCLEOTIDE SEQUENCE [LARGE SCALE GENOMIC DNA]</scope>
    <source>
        <strain evidence="9">E44_bin7</strain>
    </source>
</reference>
<dbReference type="InterPro" id="IPR001451">
    <property type="entry name" value="Hexapep"/>
</dbReference>
<evidence type="ECO:0000256" key="1">
    <source>
        <dbReference type="ARBA" id="ARBA00022490"/>
    </source>
</evidence>
<evidence type="ECO:0000313" key="10">
    <source>
        <dbReference type="Proteomes" id="UP000316360"/>
    </source>
</evidence>
<keyword evidence="7 9" id="KW-0012">Acyltransferase</keyword>
<dbReference type="InterPro" id="IPR018357">
    <property type="entry name" value="Hexapep_transf_CS"/>
</dbReference>
<comment type="caution">
    <text evidence="9">The sequence shown here is derived from an EMBL/GenBank/DDBJ whole genome shotgun (WGS) entry which is preliminary data.</text>
</comment>
<dbReference type="GO" id="GO:0009245">
    <property type="term" value="P:lipid A biosynthetic process"/>
    <property type="evidence" value="ECO:0007669"/>
    <property type="project" value="UniProtKB-KW"/>
</dbReference>
<keyword evidence="2" id="KW-0444">Lipid biosynthesis</keyword>
<feature type="domain" description="UDP N-acetylglucosamine O-acyltransferase C-terminal" evidence="8">
    <location>
        <begin position="176"/>
        <end position="257"/>
    </location>
</feature>
<dbReference type="EC" id="2.3.1.129" evidence="9"/>
<sequence length="260" mass="28581">MSTLIHPTAIVDPKAELNEGVEVGPYSIIGPNVKIGKKTKIGPLVLLEGWVDIGKECSISKGVVIGTLPQDVGFEKRKSFVKIGDRNIIREYTTIHRGTKAGSATRIGNDNFLMAYSHVAHNCIIEDGVVLANQGTLAGYVTLEEKVMVGGLSAVHQYVKIGAHSIIGGCSKVVKDVPPYTKADGHPTRLWGLNYIALRRANFSPETRNVLKKAYKILFRSGLNTTQALERIENELESNPHIQHLCEFIRNSKRGICKER</sequence>
<evidence type="ECO:0000256" key="2">
    <source>
        <dbReference type="ARBA" id="ARBA00022516"/>
    </source>
</evidence>
<dbReference type="InterPro" id="IPR011004">
    <property type="entry name" value="Trimer_LpxA-like_sf"/>
</dbReference>
<dbReference type="InterPro" id="IPR037157">
    <property type="entry name" value="Acetyltransf_C_sf"/>
</dbReference>
<keyword evidence="1" id="KW-0963">Cytoplasm</keyword>
<dbReference type="GO" id="GO:0016020">
    <property type="term" value="C:membrane"/>
    <property type="evidence" value="ECO:0007669"/>
    <property type="project" value="GOC"/>
</dbReference>
<dbReference type="NCBIfam" id="NF003657">
    <property type="entry name" value="PRK05289.1"/>
    <property type="match status" value="1"/>
</dbReference>
<dbReference type="SUPFAM" id="SSF51161">
    <property type="entry name" value="Trimeric LpxA-like enzymes"/>
    <property type="match status" value="1"/>
</dbReference>
<dbReference type="GO" id="GO:0008780">
    <property type="term" value="F:acyl-[acyl-carrier-protein]-UDP-N-acetylglucosamine O-acyltransferase activity"/>
    <property type="evidence" value="ECO:0007669"/>
    <property type="project" value="UniProtKB-EC"/>
</dbReference>
<evidence type="ECO:0000256" key="7">
    <source>
        <dbReference type="ARBA" id="ARBA00023315"/>
    </source>
</evidence>
<dbReference type="NCBIfam" id="TIGR01852">
    <property type="entry name" value="lipid_A_lpxA"/>
    <property type="match status" value="1"/>
</dbReference>
<dbReference type="InterPro" id="IPR010137">
    <property type="entry name" value="Lipid_A_LpxA"/>
</dbReference>
<evidence type="ECO:0000256" key="5">
    <source>
        <dbReference type="ARBA" id="ARBA00022737"/>
    </source>
</evidence>
<dbReference type="PROSITE" id="PS00101">
    <property type="entry name" value="HEXAPEP_TRANSFERASES"/>
    <property type="match status" value="2"/>
</dbReference>
<keyword evidence="5" id="KW-0677">Repeat</keyword>
<dbReference type="Gene3D" id="1.20.1180.10">
    <property type="entry name" value="Udp N-acetylglucosamine O-acyltransferase, C-terminal domain"/>
    <property type="match status" value="1"/>
</dbReference>
<dbReference type="PIRSF" id="PIRSF000456">
    <property type="entry name" value="UDP-GlcNAc_acltr"/>
    <property type="match status" value="1"/>
</dbReference>
<keyword evidence="4 9" id="KW-0808">Transferase</keyword>
<organism evidence="9 10">
    <name type="scientific">Aerophobetes bacterium</name>
    <dbReference type="NCBI Taxonomy" id="2030807"/>
    <lineage>
        <taxon>Bacteria</taxon>
        <taxon>Candidatus Aerophobota</taxon>
    </lineage>
</organism>
<proteinExistence type="predicted"/>
<evidence type="ECO:0000256" key="4">
    <source>
        <dbReference type="ARBA" id="ARBA00022679"/>
    </source>
</evidence>
<dbReference type="PANTHER" id="PTHR43480">
    <property type="entry name" value="ACYL-[ACYL-CARRIER-PROTEIN]--UDP-N-ACETYLGLUCOSAMINE O-ACYLTRANSFERASE"/>
    <property type="match status" value="1"/>
</dbReference>
<evidence type="ECO:0000256" key="6">
    <source>
        <dbReference type="ARBA" id="ARBA00023098"/>
    </source>
</evidence>
<dbReference type="Proteomes" id="UP000316360">
    <property type="component" value="Unassembled WGS sequence"/>
</dbReference>
<evidence type="ECO:0000313" key="9">
    <source>
        <dbReference type="EMBL" id="TET09627.1"/>
    </source>
</evidence>
<dbReference type="InterPro" id="IPR029098">
    <property type="entry name" value="Acetyltransf_C"/>
</dbReference>